<name>A0A183DDI2_9BILA</name>
<feature type="compositionally biased region" description="Polar residues" evidence="1">
    <location>
        <begin position="23"/>
        <end position="38"/>
    </location>
</feature>
<dbReference type="AlphaFoldDB" id="A0A183DDI2"/>
<evidence type="ECO:0000313" key="2">
    <source>
        <dbReference type="WBParaSite" id="GPUH_0000678201-mRNA-1"/>
    </source>
</evidence>
<protein>
    <submittedName>
        <fullName evidence="2">Gag protein</fullName>
    </submittedName>
</protein>
<sequence>LDVMERSRERRRKQIEGGFVQPNRPSSAEPPQNVQPVENTPRLMPTLPPNVQGRAFPACQTVAHLGLPGSIDGNTLLRTIYDTGIRDGQWRERCHIYSDQIKGLKRDLEHANKIIVAMRTKSTLDAACSPPTENG</sequence>
<dbReference type="WBParaSite" id="GPUH_0000678201-mRNA-1">
    <property type="protein sequence ID" value="GPUH_0000678201-mRNA-1"/>
    <property type="gene ID" value="GPUH_0000678201"/>
</dbReference>
<reference evidence="2" key="1">
    <citation type="submission" date="2016-06" db="UniProtKB">
        <authorList>
            <consortium name="WormBaseParasite"/>
        </authorList>
    </citation>
    <scope>IDENTIFICATION</scope>
</reference>
<organism evidence="2">
    <name type="scientific">Gongylonema pulchrum</name>
    <dbReference type="NCBI Taxonomy" id="637853"/>
    <lineage>
        <taxon>Eukaryota</taxon>
        <taxon>Metazoa</taxon>
        <taxon>Ecdysozoa</taxon>
        <taxon>Nematoda</taxon>
        <taxon>Chromadorea</taxon>
        <taxon>Rhabditida</taxon>
        <taxon>Spirurina</taxon>
        <taxon>Spiruromorpha</taxon>
        <taxon>Spiruroidea</taxon>
        <taxon>Gongylonematidae</taxon>
        <taxon>Gongylonema</taxon>
    </lineage>
</organism>
<evidence type="ECO:0000256" key="1">
    <source>
        <dbReference type="SAM" id="MobiDB-lite"/>
    </source>
</evidence>
<accession>A0A183DDI2</accession>
<feature type="region of interest" description="Disordered" evidence="1">
    <location>
        <begin position="1"/>
        <end position="43"/>
    </location>
</feature>
<proteinExistence type="predicted"/>